<evidence type="ECO:0000313" key="3">
    <source>
        <dbReference type="EMBL" id="MBA8923224.1"/>
    </source>
</evidence>
<dbReference type="RefSeq" id="WP_025359150.1">
    <property type="nucleotide sequence ID" value="NZ_BAAABQ010000046.1"/>
</dbReference>
<proteinExistence type="predicted"/>
<keyword evidence="4" id="KW-1185">Reference proteome</keyword>
<dbReference type="Pfam" id="PF01381">
    <property type="entry name" value="HTH_3"/>
    <property type="match status" value="1"/>
</dbReference>
<dbReference type="PANTHER" id="PTHR46797">
    <property type="entry name" value="HTH-TYPE TRANSCRIPTIONAL REGULATOR"/>
    <property type="match status" value="1"/>
</dbReference>
<dbReference type="SUPFAM" id="SSF47413">
    <property type="entry name" value="lambda repressor-like DNA-binding domains"/>
    <property type="match status" value="1"/>
</dbReference>
<dbReference type="Proteomes" id="UP000517916">
    <property type="component" value="Unassembled WGS sequence"/>
</dbReference>
<protein>
    <submittedName>
        <fullName evidence="3">Transcriptional regulator with XRE-family HTH domain</fullName>
    </submittedName>
</protein>
<dbReference type="Gene3D" id="1.10.260.40">
    <property type="entry name" value="lambda repressor-like DNA-binding domains"/>
    <property type="match status" value="1"/>
</dbReference>
<dbReference type="SUPFAM" id="SSF48452">
    <property type="entry name" value="TPR-like"/>
    <property type="match status" value="1"/>
</dbReference>
<sequence length="400" mass="42562">MDLSTSLGERIRQRRRRAGMSQQQLAHRAELSLGVIRKLEQDRGAARIATLQKVAAALDVTVAWLLDKPAALPSAHAEAGGVQAIRAALTTVDDLVDDGSELTAPMVLAEAKRTVTYLWGAYWSGRFSLLAALLPTVLPQLRATVRAVPAAQRPTAAEALARGLQVAGDTLIHLAHPDAAWFAVREAIRVAEDGGDELLAAVLRSSVSWQLLVGGRYEDASRVALRTASGLEPTGSSSLSQISAYGLLVVAAATATARAGRSAQTDELLAVAGEQADRVGCERSDHQTTFGPAKVLMLAADCHVVQEQYERGLQLTRQLPSEAPLTLTTRARALTDRALCETRLGMDEAAVGTLRAMIAMAPEWLSHQSLPRMIAAELVERQRRVSGSLAAVAAQMGVLA</sequence>
<comment type="caution">
    <text evidence="3">The sequence shown here is derived from an EMBL/GenBank/DDBJ whole genome shotgun (WGS) entry which is preliminary data.</text>
</comment>
<gene>
    <name evidence="3" type="ORF">BC739_000421</name>
</gene>
<reference evidence="3 4" key="1">
    <citation type="submission" date="2020-08" db="EMBL/GenBank/DDBJ databases">
        <title>Genomic Encyclopedia of Archaeal and Bacterial Type Strains, Phase II (KMG-II): from individual species to whole genera.</title>
        <authorList>
            <person name="Goeker M."/>
        </authorList>
    </citation>
    <scope>NUCLEOTIDE SEQUENCE [LARGE SCALE GENOMIC DNA]</scope>
    <source>
        <strain evidence="3 4">DSM 43850</strain>
    </source>
</reference>
<dbReference type="EMBL" id="JACJID010000001">
    <property type="protein sequence ID" value="MBA8923224.1"/>
    <property type="molecule type" value="Genomic_DNA"/>
</dbReference>
<dbReference type="InterPro" id="IPR011990">
    <property type="entry name" value="TPR-like_helical_dom_sf"/>
</dbReference>
<evidence type="ECO:0000313" key="4">
    <source>
        <dbReference type="Proteomes" id="UP000517916"/>
    </source>
</evidence>
<keyword evidence="1" id="KW-0238">DNA-binding</keyword>
<feature type="domain" description="HTH cro/C1-type" evidence="2">
    <location>
        <begin position="11"/>
        <end position="65"/>
    </location>
</feature>
<organism evidence="3 4">
    <name type="scientific">Kutzneria viridogrisea</name>
    <dbReference type="NCBI Taxonomy" id="47990"/>
    <lineage>
        <taxon>Bacteria</taxon>
        <taxon>Bacillati</taxon>
        <taxon>Actinomycetota</taxon>
        <taxon>Actinomycetes</taxon>
        <taxon>Pseudonocardiales</taxon>
        <taxon>Pseudonocardiaceae</taxon>
        <taxon>Kutzneria</taxon>
    </lineage>
</organism>
<dbReference type="SMART" id="SM00530">
    <property type="entry name" value="HTH_XRE"/>
    <property type="match status" value="1"/>
</dbReference>
<dbReference type="InterPro" id="IPR001387">
    <property type="entry name" value="Cro/C1-type_HTH"/>
</dbReference>
<evidence type="ECO:0000256" key="1">
    <source>
        <dbReference type="ARBA" id="ARBA00023125"/>
    </source>
</evidence>
<dbReference type="PROSITE" id="PS50943">
    <property type="entry name" value="HTH_CROC1"/>
    <property type="match status" value="1"/>
</dbReference>
<dbReference type="InterPro" id="IPR050807">
    <property type="entry name" value="TransReg_Diox_bact_type"/>
</dbReference>
<evidence type="ECO:0000259" key="2">
    <source>
        <dbReference type="PROSITE" id="PS50943"/>
    </source>
</evidence>
<dbReference type="InterPro" id="IPR010982">
    <property type="entry name" value="Lambda_DNA-bd_dom_sf"/>
</dbReference>
<dbReference type="PANTHER" id="PTHR46797:SF2">
    <property type="entry name" value="TRANSCRIPTIONAL REGULATOR"/>
    <property type="match status" value="1"/>
</dbReference>
<name>A0ABR6B8M1_9PSEU</name>
<accession>A0ABR6B8M1</accession>
<dbReference type="CDD" id="cd00093">
    <property type="entry name" value="HTH_XRE"/>
    <property type="match status" value="1"/>
</dbReference>